<organism evidence="2 3">
    <name type="scientific">Gordonia alkanivorans NBRC 16433</name>
    <dbReference type="NCBI Taxonomy" id="1027371"/>
    <lineage>
        <taxon>Bacteria</taxon>
        <taxon>Bacillati</taxon>
        <taxon>Actinomycetota</taxon>
        <taxon>Actinomycetes</taxon>
        <taxon>Mycobacteriales</taxon>
        <taxon>Gordoniaceae</taxon>
        <taxon>Gordonia</taxon>
    </lineage>
</organism>
<evidence type="ECO:0000313" key="3">
    <source>
        <dbReference type="Proteomes" id="UP000003558"/>
    </source>
</evidence>
<dbReference type="InterPro" id="IPR014748">
    <property type="entry name" value="Enoyl-CoA_hydra_C"/>
</dbReference>
<dbReference type="InterPro" id="IPR001753">
    <property type="entry name" value="Enoyl-CoA_hydra/iso"/>
</dbReference>
<protein>
    <submittedName>
        <fullName evidence="2">Putative enoyl-CoA hydratase</fullName>
    </submittedName>
</protein>
<dbReference type="SUPFAM" id="SSF52096">
    <property type="entry name" value="ClpP/crotonase"/>
    <property type="match status" value="1"/>
</dbReference>
<dbReference type="InterPro" id="IPR029045">
    <property type="entry name" value="ClpP/crotonase-like_dom_sf"/>
</dbReference>
<name>F9VPN2_9ACTN</name>
<dbReference type="PANTHER" id="PTHR43459">
    <property type="entry name" value="ENOYL-COA HYDRATASE"/>
    <property type="match status" value="1"/>
</dbReference>
<evidence type="ECO:0000256" key="1">
    <source>
        <dbReference type="ARBA" id="ARBA00005254"/>
    </source>
</evidence>
<dbReference type="RefSeq" id="WP_006356753.1">
    <property type="nucleotide sequence ID" value="NZ_BACI01000002.1"/>
</dbReference>
<dbReference type="AlphaFoldDB" id="F9VPN2"/>
<sequence length="257" mass="27843">MTDPTVLLEVDDAGVATLTWNRPDRKNGLNKDMVDEAIVALEQVWADDRCRVLVITGAGSAFCSGMDLAEKILPDEMTFMRRVGHLCTLIHDLPIPVIAKVRGGAVGYGANLALCADLVVAGEDAVFGEIFAERGLSIDGGGSWSVPRLVGLGRAKEIMFLASRVTGPEAREMGLVNRCVPNADVDAVVGDWARRLADGPRRALSVIKQQLNASFERSFADAIESEAVGQAYSFRSKESREGARAFFEKRIPDFRSC</sequence>
<dbReference type="GO" id="GO:0003824">
    <property type="term" value="F:catalytic activity"/>
    <property type="evidence" value="ECO:0007669"/>
    <property type="project" value="UniProtKB-ARBA"/>
</dbReference>
<dbReference type="STRING" id="1027371.GOALK_002_00360"/>
<reference evidence="2 3" key="1">
    <citation type="submission" date="2011-05" db="EMBL/GenBank/DDBJ databases">
        <title>Whole genome shotgun sequence of Gordonia alkanivorans NBRC 16433.</title>
        <authorList>
            <person name="Hosoyama A."/>
            <person name="Nakamura S."/>
            <person name="Takarada H."/>
            <person name="Tsuchikane K."/>
            <person name="Yamazaki S."/>
            <person name="Fujita N."/>
        </authorList>
    </citation>
    <scope>NUCLEOTIDE SEQUENCE [LARGE SCALE GENOMIC DNA]</scope>
    <source>
        <strain evidence="2 3">NBRC 16433</strain>
    </source>
</reference>
<dbReference type="Gene3D" id="3.90.226.10">
    <property type="entry name" value="2-enoyl-CoA Hydratase, Chain A, domain 1"/>
    <property type="match status" value="1"/>
</dbReference>
<comment type="caution">
    <text evidence="2">The sequence shown here is derived from an EMBL/GenBank/DDBJ whole genome shotgun (WGS) entry which is preliminary data.</text>
</comment>
<dbReference type="CDD" id="cd06558">
    <property type="entry name" value="crotonase-like"/>
    <property type="match status" value="1"/>
</dbReference>
<proteinExistence type="inferred from homology"/>
<dbReference type="Proteomes" id="UP000003558">
    <property type="component" value="Unassembled WGS sequence"/>
</dbReference>
<gene>
    <name evidence="2" type="ORF">GOALK_002_00360</name>
</gene>
<dbReference type="Gene3D" id="1.10.12.10">
    <property type="entry name" value="Lyase 2-enoyl-coa Hydratase, Chain A, domain 2"/>
    <property type="match status" value="1"/>
</dbReference>
<dbReference type="PANTHER" id="PTHR43459:SF1">
    <property type="entry name" value="EG:BACN32G11.4 PROTEIN"/>
    <property type="match status" value="1"/>
</dbReference>
<dbReference type="EMBL" id="BACI01000002">
    <property type="protein sequence ID" value="GAA10571.1"/>
    <property type="molecule type" value="Genomic_DNA"/>
</dbReference>
<comment type="similarity">
    <text evidence="1">Belongs to the enoyl-CoA hydratase/isomerase family.</text>
</comment>
<accession>F9VPN2</accession>
<dbReference type="Pfam" id="PF00378">
    <property type="entry name" value="ECH_1"/>
    <property type="match status" value="1"/>
</dbReference>
<evidence type="ECO:0000313" key="2">
    <source>
        <dbReference type="EMBL" id="GAA10571.1"/>
    </source>
</evidence>
<dbReference type="eggNOG" id="COG1024">
    <property type="taxonomic scope" value="Bacteria"/>
</dbReference>